<dbReference type="AlphaFoldDB" id="A0A239A704"/>
<protein>
    <submittedName>
        <fullName evidence="2">Uncharacterized protein</fullName>
    </submittedName>
</protein>
<proteinExistence type="predicted"/>
<dbReference type="Proteomes" id="UP000198310">
    <property type="component" value="Unassembled WGS sequence"/>
</dbReference>
<feature type="compositionally biased region" description="Polar residues" evidence="1">
    <location>
        <begin position="15"/>
        <end position="25"/>
    </location>
</feature>
<dbReference type="EMBL" id="FZNS01000011">
    <property type="protein sequence ID" value="SNR91212.1"/>
    <property type="molecule type" value="Genomic_DNA"/>
</dbReference>
<organism evidence="2 3">
    <name type="scientific">Hymenobacter mucosus</name>
    <dbReference type="NCBI Taxonomy" id="1411120"/>
    <lineage>
        <taxon>Bacteria</taxon>
        <taxon>Pseudomonadati</taxon>
        <taxon>Bacteroidota</taxon>
        <taxon>Cytophagia</taxon>
        <taxon>Cytophagales</taxon>
        <taxon>Hymenobacteraceae</taxon>
        <taxon>Hymenobacter</taxon>
    </lineage>
</organism>
<feature type="compositionally biased region" description="Basic and acidic residues" evidence="1">
    <location>
        <begin position="104"/>
        <end position="138"/>
    </location>
</feature>
<feature type="compositionally biased region" description="Polar residues" evidence="1">
    <location>
        <begin position="49"/>
        <end position="71"/>
    </location>
</feature>
<name>A0A239A704_9BACT</name>
<feature type="region of interest" description="Disordered" evidence="1">
    <location>
        <begin position="1"/>
        <end position="166"/>
    </location>
</feature>
<keyword evidence="3" id="KW-1185">Reference proteome</keyword>
<reference evidence="3" key="1">
    <citation type="submission" date="2017-06" db="EMBL/GenBank/DDBJ databases">
        <authorList>
            <person name="Varghese N."/>
            <person name="Submissions S."/>
        </authorList>
    </citation>
    <scope>NUCLEOTIDE SEQUENCE [LARGE SCALE GENOMIC DNA]</scope>
    <source>
        <strain evidence="3">DSM 28041</strain>
    </source>
</reference>
<dbReference type="RefSeq" id="WP_143437210.1">
    <property type="nucleotide sequence ID" value="NZ_FZNS01000011.1"/>
</dbReference>
<evidence type="ECO:0000313" key="3">
    <source>
        <dbReference type="Proteomes" id="UP000198310"/>
    </source>
</evidence>
<evidence type="ECO:0000256" key="1">
    <source>
        <dbReference type="SAM" id="MobiDB-lite"/>
    </source>
</evidence>
<sequence length="166" mass="17557">MTEHNPASDPRNTSDDQNAPNTQNRDAYAPQANPGTGTPRYGDFGHAAGTQQVTNQTGSTDQSGASVTNGGSVAPSVSFPEQRGSMPQNLDPAAVREASSAEYDDQREGWAKDDPRYGSGHRDPNPGDTEKAQEDERNSNVGNNDNPDEFSALRPDDGRGIPGSGK</sequence>
<gene>
    <name evidence="2" type="ORF">SAMN06269173_11118</name>
</gene>
<evidence type="ECO:0000313" key="2">
    <source>
        <dbReference type="EMBL" id="SNR91212.1"/>
    </source>
</evidence>
<accession>A0A239A704</accession>